<dbReference type="OrthoDB" id="7800844at2"/>
<protein>
    <submittedName>
        <fullName evidence="4">Capsule biosynthesis protein</fullName>
    </submittedName>
</protein>
<dbReference type="PANTHER" id="PTHR32309:SF13">
    <property type="entry name" value="FERRIC ENTEROBACTIN TRANSPORT PROTEIN FEPE"/>
    <property type="match status" value="1"/>
</dbReference>
<keyword evidence="3" id="KW-0472">Membrane</keyword>
<feature type="transmembrane region" description="Helical" evidence="3">
    <location>
        <begin position="49"/>
        <end position="71"/>
    </location>
</feature>
<dbReference type="PANTHER" id="PTHR32309">
    <property type="entry name" value="TYROSINE-PROTEIN KINASE"/>
    <property type="match status" value="1"/>
</dbReference>
<keyword evidence="1" id="KW-0175">Coiled coil</keyword>
<feature type="transmembrane region" description="Helical" evidence="3">
    <location>
        <begin position="389"/>
        <end position="411"/>
    </location>
</feature>
<name>A0A3N2R6F6_9RHOB</name>
<dbReference type="EMBL" id="RDRB01000003">
    <property type="protein sequence ID" value="ROU02987.1"/>
    <property type="molecule type" value="Genomic_DNA"/>
</dbReference>
<dbReference type="RefSeq" id="WP_123641540.1">
    <property type="nucleotide sequence ID" value="NZ_ML119083.1"/>
</dbReference>
<evidence type="ECO:0000256" key="2">
    <source>
        <dbReference type="SAM" id="MobiDB-lite"/>
    </source>
</evidence>
<feature type="region of interest" description="Disordered" evidence="2">
    <location>
        <begin position="1"/>
        <end position="38"/>
    </location>
</feature>
<evidence type="ECO:0000256" key="1">
    <source>
        <dbReference type="SAM" id="Coils"/>
    </source>
</evidence>
<evidence type="ECO:0000256" key="3">
    <source>
        <dbReference type="SAM" id="Phobius"/>
    </source>
</evidence>
<keyword evidence="5" id="KW-1185">Reference proteome</keyword>
<comment type="caution">
    <text evidence="4">The sequence shown here is derived from an EMBL/GenBank/DDBJ whole genome shotgun (WGS) entry which is preliminary data.</text>
</comment>
<gene>
    <name evidence="4" type="ORF">EAT49_06725</name>
</gene>
<dbReference type="Proteomes" id="UP000268016">
    <property type="component" value="Unassembled WGS sequence"/>
</dbReference>
<organism evidence="4 5">
    <name type="scientific">Histidinibacterium lentulum</name>
    <dbReference type="NCBI Taxonomy" id="2480588"/>
    <lineage>
        <taxon>Bacteria</taxon>
        <taxon>Pseudomonadati</taxon>
        <taxon>Pseudomonadota</taxon>
        <taxon>Alphaproteobacteria</taxon>
        <taxon>Rhodobacterales</taxon>
        <taxon>Paracoccaceae</taxon>
        <taxon>Histidinibacterium</taxon>
    </lineage>
</organism>
<evidence type="ECO:0000313" key="4">
    <source>
        <dbReference type="EMBL" id="ROU02987.1"/>
    </source>
</evidence>
<sequence>MPDADPVVRPAVADEAQQEKPRKEQPKPVAPPAPAARPVRQARVRSRHLMAFLSFFLFVVGPTAVSAWYLWNRAYDRYVSEAGFSVRTEEMGPAIANLFGALGGMSGSSSSDTDILYRFITSPDLVRTVDSRVDLRAMWAKADPAVDPIYAYHPPGTIEDLVAYWRRMVKVYSDGAGLIDLEVQAFSADDALLLSEVIYEESSSMINELSAIARDDATRYARADLDEAEERVAAAREALTRFRNRTQIVDPQASIESQVGIISQLQGQLAQALVDLDLLEQSTSPGDPRISQTQRRIEAIEDRIELERAKFGFGSTDQSTSPQGEAFADLVGEYERLLAEREFAEASYAAARASFEAAVGEARRQSRYLAAHVRPTVAEAPTYPQRLTVVGLVLTFSMLTWAFLVLVGYALRDRR</sequence>
<dbReference type="GO" id="GO:0004713">
    <property type="term" value="F:protein tyrosine kinase activity"/>
    <property type="evidence" value="ECO:0007669"/>
    <property type="project" value="TreeGrafter"/>
</dbReference>
<proteinExistence type="predicted"/>
<dbReference type="GO" id="GO:0005886">
    <property type="term" value="C:plasma membrane"/>
    <property type="evidence" value="ECO:0007669"/>
    <property type="project" value="TreeGrafter"/>
</dbReference>
<reference evidence="4 5" key="1">
    <citation type="submission" date="2018-10" db="EMBL/GenBank/DDBJ databases">
        <title>Histidinibacterium lentulum gen. nov., sp. nov., a marine bacterium from the culture broth of Picochlorum sp. 122.</title>
        <authorList>
            <person name="Wang G."/>
        </authorList>
    </citation>
    <scope>NUCLEOTIDE SEQUENCE [LARGE SCALE GENOMIC DNA]</scope>
    <source>
        <strain evidence="4 5">B17</strain>
    </source>
</reference>
<feature type="coiled-coil region" evidence="1">
    <location>
        <begin position="218"/>
        <end position="310"/>
    </location>
</feature>
<dbReference type="InterPro" id="IPR050445">
    <property type="entry name" value="Bact_polysacc_biosynth/exp"/>
</dbReference>
<accession>A0A3N2R6F6</accession>
<feature type="compositionally biased region" description="Basic and acidic residues" evidence="2">
    <location>
        <begin position="17"/>
        <end position="26"/>
    </location>
</feature>
<keyword evidence="3" id="KW-0812">Transmembrane</keyword>
<dbReference type="AlphaFoldDB" id="A0A3N2R6F6"/>
<evidence type="ECO:0000313" key="5">
    <source>
        <dbReference type="Proteomes" id="UP000268016"/>
    </source>
</evidence>
<keyword evidence="3" id="KW-1133">Transmembrane helix</keyword>